<sequence>MKLRYRKYHHPVKYEVLQENGNEDFQIQVPIYNYEIDTEFLNLTRKGLLTIRIGYPWDGPSGPAFDTVTFMVASLVHDALYELLRLSLLPQTYRITADKIMRSICLEKGMNKYRAYWVYIGVRVGAVNSALPGSQNRTIEILEA</sequence>
<dbReference type="Pfam" id="PF07087">
    <property type="entry name" value="DUF1353"/>
    <property type="match status" value="1"/>
</dbReference>
<accession>X0SP11</accession>
<protein>
    <recommendedName>
        <fullName evidence="2">DUF1353 domain-containing protein</fullName>
    </recommendedName>
</protein>
<dbReference type="InterPro" id="IPR010767">
    <property type="entry name" value="Phage_CGC-2007_Cje0229"/>
</dbReference>
<organism evidence="1">
    <name type="scientific">marine sediment metagenome</name>
    <dbReference type="NCBI Taxonomy" id="412755"/>
    <lineage>
        <taxon>unclassified sequences</taxon>
        <taxon>metagenomes</taxon>
        <taxon>ecological metagenomes</taxon>
    </lineage>
</organism>
<evidence type="ECO:0000313" key="1">
    <source>
        <dbReference type="EMBL" id="GAF77592.1"/>
    </source>
</evidence>
<dbReference type="EMBL" id="BARS01001876">
    <property type="protein sequence ID" value="GAF77592.1"/>
    <property type="molecule type" value="Genomic_DNA"/>
</dbReference>
<proteinExistence type="predicted"/>
<gene>
    <name evidence="1" type="ORF">S01H1_03442</name>
</gene>
<evidence type="ECO:0008006" key="2">
    <source>
        <dbReference type="Google" id="ProtNLM"/>
    </source>
</evidence>
<reference evidence="1" key="1">
    <citation type="journal article" date="2014" name="Front. Microbiol.">
        <title>High frequency of phylogenetically diverse reductive dehalogenase-homologous genes in deep subseafloor sedimentary metagenomes.</title>
        <authorList>
            <person name="Kawai M."/>
            <person name="Futagami T."/>
            <person name="Toyoda A."/>
            <person name="Takaki Y."/>
            <person name="Nishi S."/>
            <person name="Hori S."/>
            <person name="Arai W."/>
            <person name="Tsubouchi T."/>
            <person name="Morono Y."/>
            <person name="Uchiyama I."/>
            <person name="Ito T."/>
            <person name="Fujiyama A."/>
            <person name="Inagaki F."/>
            <person name="Takami H."/>
        </authorList>
    </citation>
    <scope>NUCLEOTIDE SEQUENCE</scope>
    <source>
        <strain evidence="1">Expedition CK06-06</strain>
    </source>
</reference>
<name>X0SP11_9ZZZZ</name>
<dbReference type="AlphaFoldDB" id="X0SP11"/>
<comment type="caution">
    <text evidence="1">The sequence shown here is derived from an EMBL/GenBank/DDBJ whole genome shotgun (WGS) entry which is preliminary data.</text>
</comment>